<gene>
    <name evidence="2" type="ORF">PYCCODRAFT_1273423</name>
</gene>
<keyword evidence="3" id="KW-1185">Reference proteome</keyword>
<evidence type="ECO:0000313" key="3">
    <source>
        <dbReference type="Proteomes" id="UP000193067"/>
    </source>
</evidence>
<protein>
    <submittedName>
        <fullName evidence="2">Uncharacterized protein</fullName>
    </submittedName>
</protein>
<name>A0A1Y2IYG0_TRAC3</name>
<dbReference type="EMBL" id="KZ084094">
    <property type="protein sequence ID" value="OSD05002.1"/>
    <property type="molecule type" value="Genomic_DNA"/>
</dbReference>
<dbReference type="Proteomes" id="UP000193067">
    <property type="component" value="Unassembled WGS sequence"/>
</dbReference>
<dbReference type="AlphaFoldDB" id="A0A1Y2IYG0"/>
<accession>A0A1Y2IYG0</accession>
<feature type="region of interest" description="Disordered" evidence="1">
    <location>
        <begin position="25"/>
        <end position="50"/>
    </location>
</feature>
<organism evidence="2 3">
    <name type="scientific">Trametes coccinea (strain BRFM310)</name>
    <name type="common">Pycnoporus coccineus</name>
    <dbReference type="NCBI Taxonomy" id="1353009"/>
    <lineage>
        <taxon>Eukaryota</taxon>
        <taxon>Fungi</taxon>
        <taxon>Dikarya</taxon>
        <taxon>Basidiomycota</taxon>
        <taxon>Agaricomycotina</taxon>
        <taxon>Agaricomycetes</taxon>
        <taxon>Polyporales</taxon>
        <taxon>Polyporaceae</taxon>
        <taxon>Trametes</taxon>
    </lineage>
</organism>
<sequence length="162" mass="17754">MRHHILYAYHVPGCCWPAGRQLSHPSAGSGDVNHSHPSPPRPVRPARQALPPEPAQALAVCCGLHDRSQRPEQPQTRCPLSEWRPCDARPKVSPLSSAVSVLTCARRDWLHGDDPAAQPLVRSPDAAVQEFWTYARIIPDEATVRAARRPHGLDGLPARTVG</sequence>
<reference evidence="2 3" key="1">
    <citation type="journal article" date="2015" name="Biotechnol. Biofuels">
        <title>Enhanced degradation of softwood versus hardwood by the white-rot fungus Pycnoporus coccineus.</title>
        <authorList>
            <person name="Couturier M."/>
            <person name="Navarro D."/>
            <person name="Chevret D."/>
            <person name="Henrissat B."/>
            <person name="Piumi F."/>
            <person name="Ruiz-Duenas F.J."/>
            <person name="Martinez A.T."/>
            <person name="Grigoriev I.V."/>
            <person name="Riley R."/>
            <person name="Lipzen A."/>
            <person name="Berrin J.G."/>
            <person name="Master E.R."/>
            <person name="Rosso M.N."/>
        </authorList>
    </citation>
    <scope>NUCLEOTIDE SEQUENCE [LARGE SCALE GENOMIC DNA]</scope>
    <source>
        <strain evidence="2 3">BRFM310</strain>
    </source>
</reference>
<evidence type="ECO:0000313" key="2">
    <source>
        <dbReference type="EMBL" id="OSD05002.1"/>
    </source>
</evidence>
<evidence type="ECO:0000256" key="1">
    <source>
        <dbReference type="SAM" id="MobiDB-lite"/>
    </source>
</evidence>
<proteinExistence type="predicted"/>